<evidence type="ECO:0000313" key="3">
    <source>
        <dbReference type="Proteomes" id="UP001606210"/>
    </source>
</evidence>
<accession>A0ABW7FC95</accession>
<name>A0ABW7FC95_9BURK</name>
<dbReference type="EMBL" id="JBIGHV010000013">
    <property type="protein sequence ID" value="MFG6433546.1"/>
    <property type="molecule type" value="Genomic_DNA"/>
</dbReference>
<gene>
    <name evidence="2" type="ORF">ACG00Y_26800</name>
</gene>
<feature type="region of interest" description="Disordered" evidence="1">
    <location>
        <begin position="257"/>
        <end position="282"/>
    </location>
</feature>
<reference evidence="2 3" key="1">
    <citation type="submission" date="2024-08" db="EMBL/GenBank/DDBJ databases">
        <authorList>
            <person name="Lu H."/>
        </authorList>
    </citation>
    <scope>NUCLEOTIDE SEQUENCE [LARGE SCALE GENOMIC DNA]</scope>
    <source>
        <strain evidence="2 3">LYH14W</strain>
    </source>
</reference>
<dbReference type="Proteomes" id="UP001606210">
    <property type="component" value="Unassembled WGS sequence"/>
</dbReference>
<feature type="compositionally biased region" description="Polar residues" evidence="1">
    <location>
        <begin position="257"/>
        <end position="268"/>
    </location>
</feature>
<evidence type="ECO:0000313" key="2">
    <source>
        <dbReference type="EMBL" id="MFG6433546.1"/>
    </source>
</evidence>
<organism evidence="2 3">
    <name type="scientific">Pelomonas parva</name>
    <dbReference type="NCBI Taxonomy" id="3299032"/>
    <lineage>
        <taxon>Bacteria</taxon>
        <taxon>Pseudomonadati</taxon>
        <taxon>Pseudomonadota</taxon>
        <taxon>Betaproteobacteria</taxon>
        <taxon>Burkholderiales</taxon>
        <taxon>Sphaerotilaceae</taxon>
        <taxon>Roseateles</taxon>
    </lineage>
</organism>
<protein>
    <submittedName>
        <fullName evidence="2">Uncharacterized protein</fullName>
    </submittedName>
</protein>
<comment type="caution">
    <text evidence="2">The sequence shown here is derived from an EMBL/GenBank/DDBJ whole genome shotgun (WGS) entry which is preliminary data.</text>
</comment>
<proteinExistence type="predicted"/>
<evidence type="ECO:0000256" key="1">
    <source>
        <dbReference type="SAM" id="MobiDB-lite"/>
    </source>
</evidence>
<sequence length="602" mass="63657">MHHLQRAPAGPPGTLNYAMSYADATYDGYRAKLREELERSNQLGQGLLTLSTLAVGAAIGNAHRDVLITAALGGGLAYQLGTWNQSSDRLDVYLEGMKAMACAKAAVAPLRLSEAARNEIVAAEQAVGIATTPVADALADTVRWLNVAMASQTPDSETAQTARAEIAETAALFTRLNELHQRSASLRQNADGAGAMLEARIDEMRRQIDVAIKSRQATLASLPQQIGAIASYANTIVPGLQLDTAFQTRVAAIKSQLPTGSGQQSTAQFARDNKARDAAPAPLEPRDHLASALGRLQAKRALLAIQAARLTGTTDRATNRVKEDLAGCNVDATKLAVNMRLARTQIEFTAGQSKQSRVPIIGGTQQFTATPVDTPMPGLLSVIQPGASEVLIIADTTTVAGTYQINVQDAAQNSALLTLTVLPAAAATPATPTTRECTGSGWSNRTLACFVQHSVGTKATGTKDASTCEAFIKKFPDNLGVLDDNGRAAVLVAEKLDAKAKDAELKAVLGPSVIKECGITTDTSERLRSPAPATPGIGARTIFEKRLGPDEIRIISKGLEMNPPVSELNDEFRRGLGSYQKRHGLADTKGTLPEDLAKSFLK</sequence>
<keyword evidence="3" id="KW-1185">Reference proteome</keyword>
<dbReference type="RefSeq" id="WP_394484371.1">
    <property type="nucleotide sequence ID" value="NZ_JBIGHV010000013.1"/>
</dbReference>